<evidence type="ECO:0000259" key="2">
    <source>
        <dbReference type="Pfam" id="PF13038"/>
    </source>
</evidence>
<keyword evidence="1" id="KW-0812">Transmembrane</keyword>
<keyword evidence="1" id="KW-1133">Transmembrane helix</keyword>
<keyword evidence="4" id="KW-1185">Reference proteome</keyword>
<feature type="domain" description="DUF3899" evidence="2">
    <location>
        <begin position="35"/>
        <end position="116"/>
    </location>
</feature>
<reference evidence="3 4" key="1">
    <citation type="submission" date="2019-11" db="EMBL/GenBank/DDBJ databases">
        <authorList>
            <person name="Li J."/>
        </authorList>
    </citation>
    <scope>NUCLEOTIDE SEQUENCE [LARGE SCALE GENOMIC DNA]</scope>
    <source>
        <strain evidence="3 4">J4</strain>
    </source>
</reference>
<feature type="transmembrane region" description="Helical" evidence="1">
    <location>
        <begin position="7"/>
        <end position="26"/>
    </location>
</feature>
<dbReference type="RefSeq" id="WP_153728962.1">
    <property type="nucleotide sequence ID" value="NZ_WJNH01000007.1"/>
</dbReference>
<keyword evidence="1" id="KW-0472">Membrane</keyword>
<protein>
    <submittedName>
        <fullName evidence="3">DUF3899 domain-containing protein</fullName>
    </submittedName>
</protein>
<dbReference type="AlphaFoldDB" id="A0A6G1X7U2"/>
<evidence type="ECO:0000313" key="3">
    <source>
        <dbReference type="EMBL" id="MRG87073.1"/>
    </source>
</evidence>
<evidence type="ECO:0000313" key="4">
    <source>
        <dbReference type="Proteomes" id="UP000480185"/>
    </source>
</evidence>
<dbReference type="OrthoDB" id="2989943at2"/>
<gene>
    <name evidence="3" type="ORF">GH754_12210</name>
</gene>
<name>A0A6G1X7U2_9BACI</name>
<organism evidence="3 4">
    <name type="scientific">Salinibacillus xinjiangensis</name>
    <dbReference type="NCBI Taxonomy" id="1229268"/>
    <lineage>
        <taxon>Bacteria</taxon>
        <taxon>Bacillati</taxon>
        <taxon>Bacillota</taxon>
        <taxon>Bacilli</taxon>
        <taxon>Bacillales</taxon>
        <taxon>Bacillaceae</taxon>
        <taxon>Salinibacillus</taxon>
    </lineage>
</organism>
<feature type="transmembrane region" description="Helical" evidence="1">
    <location>
        <begin position="38"/>
        <end position="55"/>
    </location>
</feature>
<evidence type="ECO:0000256" key="1">
    <source>
        <dbReference type="SAM" id="Phobius"/>
    </source>
</evidence>
<dbReference type="InterPro" id="IPR025007">
    <property type="entry name" value="DUF3899"/>
</dbReference>
<dbReference type="Proteomes" id="UP000480185">
    <property type="component" value="Unassembled WGS sequence"/>
</dbReference>
<comment type="caution">
    <text evidence="3">The sequence shown here is derived from an EMBL/GenBank/DDBJ whole genome shotgun (WGS) entry which is preliminary data.</text>
</comment>
<proteinExistence type="predicted"/>
<sequence>MQWIKNKWLFLLVNIGLSFVLFFTFAPNYNLTSFINTMFYLSFPYILIALLLYVIQGRFFDGVTFGFRRFRAKMSKHDLLDEWKDKPLPSEQVNKSVYHSFWFQGIGLLITVLVLLIIYYL</sequence>
<feature type="transmembrane region" description="Helical" evidence="1">
    <location>
        <begin position="101"/>
        <end position="120"/>
    </location>
</feature>
<dbReference type="Pfam" id="PF13038">
    <property type="entry name" value="DUF3899"/>
    <property type="match status" value="1"/>
</dbReference>
<accession>A0A6G1X7U2</accession>
<dbReference type="EMBL" id="WJNH01000007">
    <property type="protein sequence ID" value="MRG87073.1"/>
    <property type="molecule type" value="Genomic_DNA"/>
</dbReference>